<proteinExistence type="predicted"/>
<dbReference type="Gene3D" id="1.20.210.10">
    <property type="entry name" value="Cytochrome c oxidase-like, subunit I domain"/>
    <property type="match status" value="1"/>
</dbReference>
<dbReference type="EMBL" id="CBME010002576">
    <property type="protein sequence ID" value="CDL73237.1"/>
    <property type="molecule type" value="Genomic_DNA"/>
</dbReference>
<accession>W1I9G5</accession>
<evidence type="ECO:0000259" key="2">
    <source>
        <dbReference type="PROSITE" id="PS50164"/>
    </source>
</evidence>
<dbReference type="InterPro" id="IPR003611">
    <property type="entry name" value="NUMOD3"/>
</dbReference>
<dbReference type="GO" id="GO:0004519">
    <property type="term" value="F:endonuclease activity"/>
    <property type="evidence" value="ECO:0007669"/>
    <property type="project" value="UniProtKB-KW"/>
</dbReference>
<dbReference type="CDD" id="cd10445">
    <property type="entry name" value="GIY-YIG_bI1_like"/>
    <property type="match status" value="1"/>
</dbReference>
<dbReference type="InterPro" id="IPR006350">
    <property type="entry name" value="Intron_endoG1"/>
</dbReference>
<dbReference type="GO" id="GO:0003677">
    <property type="term" value="F:DNA binding"/>
    <property type="evidence" value="ECO:0007669"/>
    <property type="project" value="InterPro"/>
</dbReference>
<dbReference type="InterPro" id="IPR036927">
    <property type="entry name" value="Cyt_c_oxase-like_su1_sf"/>
</dbReference>
<reference evidence="3" key="1">
    <citation type="submission" date="2013-05" db="EMBL/GenBank/DDBJ databases">
        <title>Draft genome sequences of six wheat associated Fusarium spp. isolates.</title>
        <authorList>
            <person name="Moolhuijzen P.M."/>
            <person name="Manners J.M."/>
            <person name="Wilcox S."/>
            <person name="Bellgard M.I."/>
            <person name="Gardiner D.M."/>
        </authorList>
    </citation>
    <scope>NUCLEOTIDE SEQUENCE</scope>
    <source>
        <strain evidence="3">CS3487</strain>
    </source>
</reference>
<protein>
    <submittedName>
        <fullName evidence="3">GIY endonuclease n1 TaxGibberella zeae PH-1 RepIDA5J069_GIBZE</fullName>
    </submittedName>
</protein>
<dbReference type="SMART" id="SM00465">
    <property type="entry name" value="GIYc"/>
    <property type="match status" value="1"/>
</dbReference>
<dbReference type="InterPro" id="IPR035901">
    <property type="entry name" value="GIY-YIG_endonuc_sf"/>
</dbReference>
<name>W1I9G5_FUSPS</name>
<dbReference type="EMBL" id="HG317479">
    <property type="protein sequence ID" value="CDX48362.1"/>
    <property type="molecule type" value="Genomic_DNA"/>
</dbReference>
<dbReference type="Pfam" id="PF07460">
    <property type="entry name" value="NUMOD3"/>
    <property type="match status" value="1"/>
</dbReference>
<keyword evidence="3" id="KW-0255">Endonuclease</keyword>
<evidence type="ECO:0000256" key="1">
    <source>
        <dbReference type="ARBA" id="ARBA00010045"/>
    </source>
</evidence>
<dbReference type="Gene3D" id="3.40.1440.10">
    <property type="entry name" value="GIY-YIG endonuclease"/>
    <property type="match status" value="1"/>
</dbReference>
<keyword evidence="3" id="KW-0378">Hydrolase</keyword>
<keyword evidence="3" id="KW-0540">Nuclease</keyword>
<dbReference type="Pfam" id="PF01541">
    <property type="entry name" value="GIY-YIG"/>
    <property type="match status" value="1"/>
</dbReference>
<dbReference type="SUPFAM" id="SSF81442">
    <property type="entry name" value="Cytochrome c oxidase subunit I-like"/>
    <property type="match status" value="1"/>
</dbReference>
<dbReference type="NCBIfam" id="TIGR01453">
    <property type="entry name" value="grpIintron_endo"/>
    <property type="match status" value="1"/>
</dbReference>
<dbReference type="GO" id="GO:0005739">
    <property type="term" value="C:mitochondrion"/>
    <property type="evidence" value="ECO:0007669"/>
    <property type="project" value="UniProtKB-ARBA"/>
</dbReference>
<dbReference type="InterPro" id="IPR000305">
    <property type="entry name" value="GIY-YIG_endonuc"/>
</dbReference>
<evidence type="ECO:0000313" key="3">
    <source>
        <dbReference type="EMBL" id="CDL73237.1"/>
    </source>
</evidence>
<dbReference type="SUPFAM" id="SSF82771">
    <property type="entry name" value="GIY-YIG endonuclease"/>
    <property type="match status" value="1"/>
</dbReference>
<dbReference type="AlphaFoldDB" id="W1I9G5"/>
<comment type="similarity">
    <text evidence="1">To endonucleases of group I introns of fungi and phage.</text>
</comment>
<sequence length="319" mass="37054">MGAVFAMFAGWYFWIPKILGLNYNLNLAKVQFWLLFIGVFLKGSTFVMKDRLHRWFSTKRRNSQFGASPTKEFELFFENVNKEKRNIYKELRKKSGVYLFINNITNDLYIGSSTNLTSRMVSYYYYTNSQKPSKLVIIRAMKKYGLDNFSLAIIELCEKDLCLILEQKWIDHYTPKYNVLTVVFPEGIGNSLVACAHKHSIDTITKLKEKLSKENHPKFGSVTSTETKKAISDSIKYFYTENSHPSKGLKGSLAPQYGIGGKFVYCYNRQGEELIFPSINGARQHFKVRWTLVKNNMDKNEWITLNGEDWLIQSIPKQN</sequence>
<feature type="domain" description="GIY-YIG" evidence="2">
    <location>
        <begin position="93"/>
        <end position="179"/>
    </location>
</feature>
<gene>
    <name evidence="3" type="ORF">BN848_0127990</name>
</gene>
<organism evidence="3">
    <name type="scientific">Fusarium pseudograminearum CS3487</name>
    <dbReference type="NCBI Taxonomy" id="1318458"/>
    <lineage>
        <taxon>Eukaryota</taxon>
        <taxon>Fungi</taxon>
        <taxon>Dikarya</taxon>
        <taxon>Ascomycota</taxon>
        <taxon>Pezizomycotina</taxon>
        <taxon>Sordariomycetes</taxon>
        <taxon>Hypocreomycetidae</taxon>
        <taxon>Hypocreales</taxon>
        <taxon>Nectriaceae</taxon>
        <taxon>Fusarium</taxon>
    </lineage>
</organism>
<dbReference type="PROSITE" id="PS50164">
    <property type="entry name" value="GIY_YIG"/>
    <property type="match status" value="1"/>
</dbReference>
<dbReference type="SUPFAM" id="SSF64496">
    <property type="entry name" value="DNA-binding domain of intron-encoded endonucleases"/>
    <property type="match status" value="1"/>
</dbReference>